<name>A0A182M308_9DIPT</name>
<dbReference type="AlphaFoldDB" id="A0A182M308"/>
<evidence type="ECO:0000313" key="2">
    <source>
        <dbReference type="Proteomes" id="UP000075883"/>
    </source>
</evidence>
<protein>
    <submittedName>
        <fullName evidence="1">Uncharacterized protein</fullName>
    </submittedName>
</protein>
<dbReference type="Gene3D" id="2.60.120.260">
    <property type="entry name" value="Galactose-binding domain-like"/>
    <property type="match status" value="1"/>
</dbReference>
<accession>A0A182M308</accession>
<proteinExistence type="predicted"/>
<dbReference type="VEuPathDB" id="VectorBase:ACUA008199"/>
<evidence type="ECO:0000313" key="1">
    <source>
        <dbReference type="EnsemblMetazoa" id="ACUA008199-PA"/>
    </source>
</evidence>
<dbReference type="EMBL" id="AXCM01013356">
    <property type="status" value="NOT_ANNOTATED_CDS"/>
    <property type="molecule type" value="Genomic_DNA"/>
</dbReference>
<sequence length="208" mass="23639">MSGTESMSSVIERMSRTLVPTIGMDVFGRSHKLWILRRTIRTLLDVRITRSSGGSRSVEAPSGMAVEALIDSLRKFWQRGGGGALAVFPSTARPRAAAPSAPRLIRYCLEESCRRDELEPQTNDTFWNRLWRHLYVRGPAQLPFHTSFCLGSGKFYNWHRKPQSSVCWFNLAKQNFQSSIPQTRPYESSVPMSTVTWTIEVMESAPFH</sequence>
<dbReference type="EnsemblMetazoa" id="ACUA008199-RA">
    <property type="protein sequence ID" value="ACUA008199-PA"/>
    <property type="gene ID" value="ACUA008199"/>
</dbReference>
<keyword evidence="2" id="KW-1185">Reference proteome</keyword>
<organism evidence="1 2">
    <name type="scientific">Anopheles culicifacies</name>
    <dbReference type="NCBI Taxonomy" id="139723"/>
    <lineage>
        <taxon>Eukaryota</taxon>
        <taxon>Metazoa</taxon>
        <taxon>Ecdysozoa</taxon>
        <taxon>Arthropoda</taxon>
        <taxon>Hexapoda</taxon>
        <taxon>Insecta</taxon>
        <taxon>Pterygota</taxon>
        <taxon>Neoptera</taxon>
        <taxon>Endopterygota</taxon>
        <taxon>Diptera</taxon>
        <taxon>Nematocera</taxon>
        <taxon>Culicoidea</taxon>
        <taxon>Culicidae</taxon>
        <taxon>Anophelinae</taxon>
        <taxon>Anopheles</taxon>
        <taxon>culicifacies species complex</taxon>
    </lineage>
</organism>
<reference evidence="1" key="2">
    <citation type="submission" date="2020-05" db="UniProtKB">
        <authorList>
            <consortium name="EnsemblMetazoa"/>
        </authorList>
    </citation>
    <scope>IDENTIFICATION</scope>
    <source>
        <strain evidence="1">A-37</strain>
    </source>
</reference>
<dbReference type="Proteomes" id="UP000075883">
    <property type="component" value="Unassembled WGS sequence"/>
</dbReference>
<reference evidence="2" key="1">
    <citation type="submission" date="2013-09" db="EMBL/GenBank/DDBJ databases">
        <title>The Genome Sequence of Anopheles culicifacies species A.</title>
        <authorList>
            <consortium name="The Broad Institute Genomics Platform"/>
            <person name="Neafsey D.E."/>
            <person name="Besansky N."/>
            <person name="Howell P."/>
            <person name="Walton C."/>
            <person name="Young S.K."/>
            <person name="Zeng Q."/>
            <person name="Gargeya S."/>
            <person name="Fitzgerald M."/>
            <person name="Haas B."/>
            <person name="Abouelleil A."/>
            <person name="Allen A.W."/>
            <person name="Alvarado L."/>
            <person name="Arachchi H.M."/>
            <person name="Berlin A.M."/>
            <person name="Chapman S.B."/>
            <person name="Gainer-Dewar J."/>
            <person name="Goldberg J."/>
            <person name="Griggs A."/>
            <person name="Gujja S."/>
            <person name="Hansen M."/>
            <person name="Howarth C."/>
            <person name="Imamovic A."/>
            <person name="Ireland A."/>
            <person name="Larimer J."/>
            <person name="McCowan C."/>
            <person name="Murphy C."/>
            <person name="Pearson M."/>
            <person name="Poon T.W."/>
            <person name="Priest M."/>
            <person name="Roberts A."/>
            <person name="Saif S."/>
            <person name="Shea T."/>
            <person name="Sisk P."/>
            <person name="Sykes S."/>
            <person name="Wortman J."/>
            <person name="Nusbaum C."/>
            <person name="Birren B."/>
        </authorList>
    </citation>
    <scope>NUCLEOTIDE SEQUENCE [LARGE SCALE GENOMIC DNA]</scope>
    <source>
        <strain evidence="2">A-37</strain>
    </source>
</reference>